<sequence>MGSVSLHPYVRGIPDLSPSSSLGHCRQWSITYGTPLFIQVSNRKREGH</sequence>
<name>A0A1Y0B406_9LAMI</name>
<proteinExistence type="predicted"/>
<protein>
    <submittedName>
        <fullName evidence="1">Uncharacterized protein</fullName>
    </submittedName>
</protein>
<evidence type="ECO:0000313" key="1">
    <source>
        <dbReference type="EMBL" id="ART32124.1"/>
    </source>
</evidence>
<keyword evidence="1" id="KW-0496">Mitochondrion</keyword>
<reference evidence="1" key="1">
    <citation type="submission" date="2017-03" db="EMBL/GenBank/DDBJ databases">
        <title>The mitochondrial genome of the carnivorous plant Utricularia reniformis (Lentibulariaceae): structure, comparative analysis and evolutionary landmarks.</title>
        <authorList>
            <person name="Silva S.R."/>
            <person name="Alvarenga D.O."/>
            <person name="Michael T.P."/>
            <person name="Miranda V.F.O."/>
            <person name="Varani A.M."/>
        </authorList>
    </citation>
    <scope>NUCLEOTIDE SEQUENCE</scope>
</reference>
<organism evidence="1">
    <name type="scientific">Utricularia reniformis</name>
    <dbReference type="NCBI Taxonomy" id="192314"/>
    <lineage>
        <taxon>Eukaryota</taxon>
        <taxon>Viridiplantae</taxon>
        <taxon>Streptophyta</taxon>
        <taxon>Embryophyta</taxon>
        <taxon>Tracheophyta</taxon>
        <taxon>Spermatophyta</taxon>
        <taxon>Magnoliopsida</taxon>
        <taxon>eudicotyledons</taxon>
        <taxon>Gunneridae</taxon>
        <taxon>Pentapetalae</taxon>
        <taxon>asterids</taxon>
        <taxon>lamiids</taxon>
        <taxon>Lamiales</taxon>
        <taxon>Lentibulariaceae</taxon>
        <taxon>Utricularia</taxon>
    </lineage>
</organism>
<dbReference type="EMBL" id="KY774314">
    <property type="protein sequence ID" value="ART32124.1"/>
    <property type="molecule type" value="Genomic_DNA"/>
</dbReference>
<geneLocation type="mitochondrion" evidence="1"/>
<dbReference type="AlphaFoldDB" id="A0A1Y0B406"/>
<accession>A0A1Y0B406</accession>
<gene>
    <name evidence="1" type="ORF">AEK19_MT1961</name>
</gene>